<evidence type="ECO:0000259" key="1">
    <source>
        <dbReference type="Pfam" id="PF00535"/>
    </source>
</evidence>
<accession>A0A947GG63</accession>
<dbReference type="EMBL" id="JADOES010000006">
    <property type="protein sequence ID" value="MBT9314740.1"/>
    <property type="molecule type" value="Genomic_DNA"/>
</dbReference>
<gene>
    <name evidence="2" type="ORF">IXB50_04815</name>
</gene>
<comment type="caution">
    <text evidence="2">The sequence shown here is derived from an EMBL/GenBank/DDBJ whole genome shotgun (WGS) entry which is preliminary data.</text>
</comment>
<dbReference type="PANTHER" id="PTHR22916">
    <property type="entry name" value="GLYCOSYLTRANSFERASE"/>
    <property type="match status" value="1"/>
</dbReference>
<evidence type="ECO:0000313" key="3">
    <source>
        <dbReference type="Proteomes" id="UP000717364"/>
    </source>
</evidence>
<feature type="domain" description="Glycosyltransferase 2-like" evidence="1">
    <location>
        <begin position="11"/>
        <end position="117"/>
    </location>
</feature>
<proteinExistence type="predicted"/>
<dbReference type="RefSeq" id="WP_215607813.1">
    <property type="nucleotide sequence ID" value="NZ_JADOES010000006.1"/>
</dbReference>
<keyword evidence="3" id="KW-1185">Reference proteome</keyword>
<dbReference type="AlphaFoldDB" id="A0A947GG63"/>
<protein>
    <submittedName>
        <fullName evidence="2">Glycosyltransferase</fullName>
    </submittedName>
</protein>
<evidence type="ECO:0000313" key="2">
    <source>
        <dbReference type="EMBL" id="MBT9314740.1"/>
    </source>
</evidence>
<organism evidence="2 3">
    <name type="scientific">Leptothoe spongobia TAU-MAC 1115</name>
    <dbReference type="NCBI Taxonomy" id="1967444"/>
    <lineage>
        <taxon>Bacteria</taxon>
        <taxon>Bacillati</taxon>
        <taxon>Cyanobacteriota</taxon>
        <taxon>Cyanophyceae</taxon>
        <taxon>Nodosilineales</taxon>
        <taxon>Cymatolegaceae</taxon>
        <taxon>Leptothoe</taxon>
        <taxon>Leptothoe spongobia</taxon>
    </lineage>
</organism>
<dbReference type="Proteomes" id="UP000717364">
    <property type="component" value="Unassembled WGS sequence"/>
</dbReference>
<dbReference type="Gene3D" id="3.90.550.10">
    <property type="entry name" value="Spore Coat Polysaccharide Biosynthesis Protein SpsA, Chain A"/>
    <property type="match status" value="1"/>
</dbReference>
<sequence length="323" mass="36170">MAVNNTPPLVSIVINNYNYGSFVGQAIDSALNQSYDNVEVIVVDDGSQDSSRDIISSYGDKITPVFKDNGGQASAFNAGFAHSNGDIICLLDADDLVFENRAEQVANVFITNPDIDWFFHESAPVQTADITDDTLTDLYNQHAKDLSQIDFETIDFKANLCNAELPYFAPSTSNLCFSRSLLSKFFPLPEVKGISGLAICDFYLRIVAVWLGVGIKSEDYLGVFRFHSNNLYTTQAITKKQKTDCEILLFTAYYLCINYPELAKLSSKLLSKAICLHWHVRKNDFNYSEIIHKCQASLSYSERSTIFPKAIVYSAKLRFSKLI</sequence>
<reference evidence="2" key="1">
    <citation type="submission" date="2020-11" db="EMBL/GenBank/DDBJ databases">
        <authorList>
            <person name="Konstantinou D."/>
            <person name="Gkelis S."/>
            <person name="Popin R."/>
            <person name="Fewer D."/>
            <person name="Sivonen K."/>
        </authorList>
    </citation>
    <scope>NUCLEOTIDE SEQUENCE</scope>
    <source>
        <strain evidence="2">TAU-MAC 1115</strain>
    </source>
</reference>
<dbReference type="GO" id="GO:0016758">
    <property type="term" value="F:hexosyltransferase activity"/>
    <property type="evidence" value="ECO:0007669"/>
    <property type="project" value="UniProtKB-ARBA"/>
</dbReference>
<reference evidence="2" key="2">
    <citation type="journal article" date="2021" name="Mar. Drugs">
        <title>Genome Reduction and Secondary Metabolism of the Marine Sponge-Associated Cyanobacterium Leptothoe.</title>
        <authorList>
            <person name="Konstantinou D."/>
            <person name="Popin R.V."/>
            <person name="Fewer D.P."/>
            <person name="Sivonen K."/>
            <person name="Gkelis S."/>
        </authorList>
    </citation>
    <scope>NUCLEOTIDE SEQUENCE</scope>
    <source>
        <strain evidence="2">TAU-MAC 1115</strain>
    </source>
</reference>
<dbReference type="InterPro" id="IPR029044">
    <property type="entry name" value="Nucleotide-diphossugar_trans"/>
</dbReference>
<dbReference type="PANTHER" id="PTHR22916:SF3">
    <property type="entry name" value="UDP-GLCNAC:BETAGAL BETA-1,3-N-ACETYLGLUCOSAMINYLTRANSFERASE-LIKE PROTEIN 1"/>
    <property type="match status" value="1"/>
</dbReference>
<dbReference type="SUPFAM" id="SSF53448">
    <property type="entry name" value="Nucleotide-diphospho-sugar transferases"/>
    <property type="match status" value="1"/>
</dbReference>
<dbReference type="InterPro" id="IPR001173">
    <property type="entry name" value="Glyco_trans_2-like"/>
</dbReference>
<dbReference type="Pfam" id="PF00535">
    <property type="entry name" value="Glycos_transf_2"/>
    <property type="match status" value="1"/>
</dbReference>
<name>A0A947GG63_9CYAN</name>